<evidence type="ECO:0000313" key="2">
    <source>
        <dbReference type="Proteomes" id="UP000887116"/>
    </source>
</evidence>
<organism evidence="1 2">
    <name type="scientific">Trichonephila clavata</name>
    <name type="common">Joro spider</name>
    <name type="synonym">Nephila clavata</name>
    <dbReference type="NCBI Taxonomy" id="2740835"/>
    <lineage>
        <taxon>Eukaryota</taxon>
        <taxon>Metazoa</taxon>
        <taxon>Ecdysozoa</taxon>
        <taxon>Arthropoda</taxon>
        <taxon>Chelicerata</taxon>
        <taxon>Arachnida</taxon>
        <taxon>Araneae</taxon>
        <taxon>Araneomorphae</taxon>
        <taxon>Entelegynae</taxon>
        <taxon>Araneoidea</taxon>
        <taxon>Nephilidae</taxon>
        <taxon>Trichonephila</taxon>
    </lineage>
</organism>
<evidence type="ECO:0000313" key="1">
    <source>
        <dbReference type="EMBL" id="GFR33541.1"/>
    </source>
</evidence>
<accession>A0A8X6I0L8</accession>
<keyword evidence="2" id="KW-1185">Reference proteome</keyword>
<proteinExistence type="predicted"/>
<dbReference type="Proteomes" id="UP000887116">
    <property type="component" value="Unassembled WGS sequence"/>
</dbReference>
<dbReference type="OrthoDB" id="10312479at2759"/>
<protein>
    <submittedName>
        <fullName evidence="1">Uncharacterized protein</fullName>
    </submittedName>
</protein>
<comment type="caution">
    <text evidence="1">The sequence shown here is derived from an EMBL/GenBank/DDBJ whole genome shotgun (WGS) entry which is preliminary data.</text>
</comment>
<dbReference type="EMBL" id="BMAO01019880">
    <property type="protein sequence ID" value="GFR33541.1"/>
    <property type="molecule type" value="Genomic_DNA"/>
</dbReference>
<dbReference type="AlphaFoldDB" id="A0A8X6I0L8"/>
<name>A0A8X6I0L8_TRICU</name>
<sequence length="108" mass="12395">MVEIDRSFESNSSVFECWRIDSGQILTKPEHSGALLTFPEGAPEIEGFSRLGYCNGFKGLWLLYLQSIGYQLPSRKPKLKFNFPARSILLYKILKFVTLSNKRFGEEI</sequence>
<gene>
    <name evidence="1" type="ORF">TNCT_517271</name>
</gene>
<reference evidence="1" key="1">
    <citation type="submission" date="2020-07" db="EMBL/GenBank/DDBJ databases">
        <title>Multicomponent nature underlies the extraordinary mechanical properties of spider dragline silk.</title>
        <authorList>
            <person name="Kono N."/>
            <person name="Nakamura H."/>
            <person name="Mori M."/>
            <person name="Yoshida Y."/>
            <person name="Ohtoshi R."/>
            <person name="Malay A.D."/>
            <person name="Moran D.A.P."/>
            <person name="Tomita M."/>
            <person name="Numata K."/>
            <person name="Arakawa K."/>
        </authorList>
    </citation>
    <scope>NUCLEOTIDE SEQUENCE</scope>
</reference>